<dbReference type="STRING" id="364200.SAMN04488515_2527"/>
<evidence type="ECO:0000313" key="2">
    <source>
        <dbReference type="EMBL" id="SEW38903.1"/>
    </source>
</evidence>
<keyword evidence="3" id="KW-1185">Reference proteome</keyword>
<keyword evidence="1" id="KW-1133">Transmembrane helix</keyword>
<keyword evidence="1" id="KW-0472">Membrane</keyword>
<sequence>MTLPAPIQSQLSKNEIVLWDAKPDAPERLSAYAGWHTWVARVFFAISAVMTLLIWTNIGAFGAGRLTWEMIALVGGPIAIGLAIRFGFAWRARDAMRRVHYVVTNQRVLIQTRSQTMSFKIRPDMPAEIIKGRNERDVVRLTEAGQFTFVNDDDIHPMVYTLPKGMVLARADAVLALKAIDSVKAMK</sequence>
<organism evidence="2 3">
    <name type="scientific">Cognatiyoonia koreensis</name>
    <dbReference type="NCBI Taxonomy" id="364200"/>
    <lineage>
        <taxon>Bacteria</taxon>
        <taxon>Pseudomonadati</taxon>
        <taxon>Pseudomonadota</taxon>
        <taxon>Alphaproteobacteria</taxon>
        <taxon>Rhodobacterales</taxon>
        <taxon>Paracoccaceae</taxon>
        <taxon>Cognatiyoonia</taxon>
    </lineage>
</organism>
<reference evidence="2 3" key="1">
    <citation type="submission" date="2016-10" db="EMBL/GenBank/DDBJ databases">
        <authorList>
            <person name="de Groot N.N."/>
        </authorList>
    </citation>
    <scope>NUCLEOTIDE SEQUENCE [LARGE SCALE GENOMIC DNA]</scope>
    <source>
        <strain evidence="2 3">DSM 17925</strain>
    </source>
</reference>
<dbReference type="AlphaFoldDB" id="A0A1I0RDT4"/>
<keyword evidence="1" id="KW-0812">Transmembrane</keyword>
<gene>
    <name evidence="2" type="ORF">SAMN04488515_2527</name>
</gene>
<dbReference type="EMBL" id="FOIZ01000002">
    <property type="protein sequence ID" value="SEW38903.1"/>
    <property type="molecule type" value="Genomic_DNA"/>
</dbReference>
<feature type="transmembrane region" description="Helical" evidence="1">
    <location>
        <begin position="38"/>
        <end position="58"/>
    </location>
</feature>
<evidence type="ECO:0000256" key="1">
    <source>
        <dbReference type="SAM" id="Phobius"/>
    </source>
</evidence>
<name>A0A1I0RDT4_9RHOB</name>
<feature type="transmembrane region" description="Helical" evidence="1">
    <location>
        <begin position="70"/>
        <end position="88"/>
    </location>
</feature>
<evidence type="ECO:0000313" key="3">
    <source>
        <dbReference type="Proteomes" id="UP000199167"/>
    </source>
</evidence>
<dbReference type="RefSeq" id="WP_089995308.1">
    <property type="nucleotide sequence ID" value="NZ_FOIZ01000002.1"/>
</dbReference>
<dbReference type="Proteomes" id="UP000199167">
    <property type="component" value="Unassembled WGS sequence"/>
</dbReference>
<protein>
    <submittedName>
        <fullName evidence="2">Uncharacterized protein</fullName>
    </submittedName>
</protein>
<accession>A0A1I0RDT4</accession>
<proteinExistence type="predicted"/>